<dbReference type="Pfam" id="PF08101">
    <property type="entry name" value="Msb1-Mug8_dom"/>
    <property type="match status" value="1"/>
</dbReference>
<feature type="compositionally biased region" description="Low complexity" evidence="1">
    <location>
        <begin position="1470"/>
        <end position="1480"/>
    </location>
</feature>
<dbReference type="InterPro" id="IPR012965">
    <property type="entry name" value="Msb1/Mug8_dom"/>
</dbReference>
<sequence length="1625" mass="174197">MPSFLSKVFGRKKDEKGSSQSLGRGYDGSLLGGKFEAVSPAVSPSATEFPDNVPRGNGKEKEKETFGLFKVKSRSRPSSPELPHRKDDLPQLSLVLPVPQDDARARALGVVFEADPEAQILTDVAIGDKRLSPSEALILVRTCSEAIITRGLETLGLMHPHWYSASPDIQHRLISLFIHSLNLKTPITALSSPSSPSSIFGTEIDYTLSPHDVAAVLRWGLRHLELDGGSFGKEESWYKAFAEAERSSEYPPKAYSEKLAPLVPPAHLELLNATLDLFSSLAAHAEKNSTSGSKLSRAFGLWLLAAQRVEENDDWPKFYARWKQTGRIMEHLFLARIRDEASSHKDEPFGVRMPARLTELVVQYPYAKGTTLDDNVFLCPHLSTRQFNALFVRVETEFSTPEDKVQRHPLRFLKDTFAIDATADESDYSALWEKIRKSGNDENDVSPGGYPGLSRVFADETIRYLTLVPGDHPMKRLTSPTFSLINVSQEIPISRRSASSPEETSSKPANGSSNGHAKPATDPPPLPSAISSPTDTDWTHFSSSGFSDASTSFSPLASTLFGQDVEKTNPPFRKPTKRSKVSSPSRSPTRKSVDVALPRTSNVSNVTTQPEAPKLISKSIPVSLVQIDEAFIEFWIDALLDPISSTWPTFVLGKLRTSLPDLNIGDKRVEYLVIEHIYVHKPSSPTPTPTPTPAPAPAQAEVTEPATPPERSTTASPKSSIKSEKRFFGFFTSSRGSSPGGGGLFGSTSKGKKKVSPQARVSELGEVLKEEDEKPSTTTTVKLRIPSPKPRKSVDAARRSVDAVAAWKSVEVPKVPEKQAEKGKEKEKEEGVVSKAAEGTGVVASTVTGDQPITPPQVEDTPKPAGEATKVAGEPQPIIIQIEKKVESEVAAATISAPEVQERTAPAVETPAVNGHTLITAVEKPEEEEAASGDVVTPTEPIQPAVLVAIPTSEPEVHDSPSDDATGPAAFEESTVLTSIQEEPAVVEEVAHAPIEEIQIEEAAPAIPDEPIQSPAVEEPVVEPSSVVQEAPEISAALEPAVEEPAVEEHVQIEEHVAVEEPAAIPEQAQETITVESVAVEEAPVAEETVTVEEPAAEPPVVEETEVPAVVEAVEEGAAPADEPVQESIAVEEPIVTEEVPVEESVAVEEPVAARETIAETVSAEEPASEEPAPVEEADPVEHSIAAEEPAPQEPIQDSIPIVEPAPIEEIPIEEPTPVEEPTAEEPIAELLVVAEPEEPETSESIAEAITAQEPQAEEAVAVEKAPIAEEVAVVEEPIAEEPTPTETVPAEPSVVAEELAPQELSTEETPVVEDALTKEPAIIPSEVEEIEAPADAESVTEAIAVQGPVAAEPAPVDEAIPVENAGVEEPAQELVATEEGVTTEEAVTIEQPVVTENPTPAEEPIQEPVGVEDTPVVEETATVEQPAPAIEEPTLEPDVVDGPATSELAVADETVAVEERALVEEPAEESAPAPEELAAGVPHSVEETDTAEETAIEEPTAVEETASEAPAVEEAAAEEPVVEEPISATTPEESTPIQEPAAVEEPTVQESDAAAVAVEEAIVLESAVEVPPTAAADEESLVSRSIWSLRSIGNMRHWKNQIMSRILKWKKLLLKSRLLQLRLP</sequence>
<feature type="region of interest" description="Disordered" evidence="1">
    <location>
        <begin position="40"/>
        <end position="65"/>
    </location>
</feature>
<feature type="compositionally biased region" description="Low complexity" evidence="1">
    <location>
        <begin position="1280"/>
        <end position="1293"/>
    </location>
</feature>
<feature type="region of interest" description="Disordered" evidence="1">
    <location>
        <begin position="732"/>
        <end position="797"/>
    </location>
</feature>
<feature type="compositionally biased region" description="Pro residues" evidence="1">
    <location>
        <begin position="684"/>
        <end position="696"/>
    </location>
</feature>
<name>A0A9P5XB19_9AGAR</name>
<evidence type="ECO:0000313" key="4">
    <source>
        <dbReference type="Proteomes" id="UP000807342"/>
    </source>
</evidence>
<feature type="compositionally biased region" description="Low complexity" evidence="1">
    <location>
        <begin position="1378"/>
        <end position="1389"/>
    </location>
</feature>
<feature type="region of interest" description="Disordered" evidence="1">
    <location>
        <begin position="1160"/>
        <end position="1180"/>
    </location>
</feature>
<feature type="region of interest" description="Disordered" evidence="1">
    <location>
        <begin position="564"/>
        <end position="610"/>
    </location>
</feature>
<feature type="region of interest" description="Disordered" evidence="1">
    <location>
        <begin position="1001"/>
        <end position="1030"/>
    </location>
</feature>
<gene>
    <name evidence="3" type="ORF">P691DRAFT_124792</name>
</gene>
<accession>A0A9P5XB19</accession>
<feature type="region of interest" description="Disordered" evidence="1">
    <location>
        <begin position="1378"/>
        <end position="1546"/>
    </location>
</feature>
<feature type="region of interest" description="Disordered" evidence="1">
    <location>
        <begin position="1280"/>
        <end position="1310"/>
    </location>
</feature>
<feature type="compositionally biased region" description="Basic and acidic residues" evidence="1">
    <location>
        <begin position="815"/>
        <end position="832"/>
    </location>
</feature>
<dbReference type="Proteomes" id="UP000807342">
    <property type="component" value="Unassembled WGS sequence"/>
</dbReference>
<dbReference type="OrthoDB" id="3362494at2759"/>
<feature type="region of interest" description="Disordered" evidence="1">
    <location>
        <begin position="1"/>
        <end position="26"/>
    </location>
</feature>
<feature type="compositionally biased region" description="Polar residues" evidence="1">
    <location>
        <begin position="599"/>
        <end position="610"/>
    </location>
</feature>
<feature type="compositionally biased region" description="Acidic residues" evidence="1">
    <location>
        <begin position="1488"/>
        <end position="1497"/>
    </location>
</feature>
<evidence type="ECO:0000313" key="3">
    <source>
        <dbReference type="EMBL" id="KAF9447390.1"/>
    </source>
</evidence>
<evidence type="ECO:0000259" key="2">
    <source>
        <dbReference type="Pfam" id="PF08101"/>
    </source>
</evidence>
<dbReference type="PANTHER" id="PTHR28093:SF1">
    <property type="entry name" value="MORPHOGENESIS-RELATED PROTEIN MSB1"/>
    <property type="match status" value="1"/>
</dbReference>
<proteinExistence type="predicted"/>
<feature type="region of interest" description="Disordered" evidence="1">
    <location>
        <begin position="815"/>
        <end position="876"/>
    </location>
</feature>
<comment type="caution">
    <text evidence="3">The sequence shown here is derived from an EMBL/GenBank/DDBJ whole genome shotgun (WGS) entry which is preliminary data.</text>
</comment>
<feature type="region of interest" description="Disordered" evidence="1">
    <location>
        <begin position="493"/>
        <end position="535"/>
    </location>
</feature>
<feature type="region of interest" description="Disordered" evidence="1">
    <location>
        <begin position="895"/>
        <end position="914"/>
    </location>
</feature>
<feature type="domain" description="Meiotically up-regulated protein Msb1/Mug8" evidence="2">
    <location>
        <begin position="137"/>
        <end position="639"/>
    </location>
</feature>
<organism evidence="3 4">
    <name type="scientific">Macrolepiota fuliginosa MF-IS2</name>
    <dbReference type="NCBI Taxonomy" id="1400762"/>
    <lineage>
        <taxon>Eukaryota</taxon>
        <taxon>Fungi</taxon>
        <taxon>Dikarya</taxon>
        <taxon>Basidiomycota</taxon>
        <taxon>Agaricomycotina</taxon>
        <taxon>Agaricomycetes</taxon>
        <taxon>Agaricomycetidae</taxon>
        <taxon>Agaricales</taxon>
        <taxon>Agaricineae</taxon>
        <taxon>Agaricaceae</taxon>
        <taxon>Macrolepiota</taxon>
    </lineage>
</organism>
<dbReference type="InterPro" id="IPR037508">
    <property type="entry name" value="Msb1/Mug8"/>
</dbReference>
<keyword evidence="4" id="KW-1185">Reference proteome</keyword>
<dbReference type="EMBL" id="MU151202">
    <property type="protein sequence ID" value="KAF9447390.1"/>
    <property type="molecule type" value="Genomic_DNA"/>
</dbReference>
<protein>
    <recommendedName>
        <fullName evidence="2">Meiotically up-regulated protein Msb1/Mug8 domain-containing protein</fullName>
    </recommendedName>
</protein>
<reference evidence="3" key="1">
    <citation type="submission" date="2020-11" db="EMBL/GenBank/DDBJ databases">
        <authorList>
            <consortium name="DOE Joint Genome Institute"/>
            <person name="Ahrendt S."/>
            <person name="Riley R."/>
            <person name="Andreopoulos W."/>
            <person name="Labutti K."/>
            <person name="Pangilinan J."/>
            <person name="Ruiz-Duenas F.J."/>
            <person name="Barrasa J.M."/>
            <person name="Sanchez-Garcia M."/>
            <person name="Camarero S."/>
            <person name="Miyauchi S."/>
            <person name="Serrano A."/>
            <person name="Linde D."/>
            <person name="Babiker R."/>
            <person name="Drula E."/>
            <person name="Ayuso-Fernandez I."/>
            <person name="Pacheco R."/>
            <person name="Padilla G."/>
            <person name="Ferreira P."/>
            <person name="Barriuso J."/>
            <person name="Kellner H."/>
            <person name="Castanera R."/>
            <person name="Alfaro M."/>
            <person name="Ramirez L."/>
            <person name="Pisabarro A.G."/>
            <person name="Kuo A."/>
            <person name="Tritt A."/>
            <person name="Lipzen A."/>
            <person name="He G."/>
            <person name="Yan M."/>
            <person name="Ng V."/>
            <person name="Cullen D."/>
            <person name="Martin F."/>
            <person name="Rosso M.-N."/>
            <person name="Henrissat B."/>
            <person name="Hibbett D."/>
            <person name="Martinez A.T."/>
            <person name="Grigoriev I.V."/>
        </authorList>
    </citation>
    <scope>NUCLEOTIDE SEQUENCE</scope>
    <source>
        <strain evidence="3">MF-IS2</strain>
    </source>
</reference>
<feature type="compositionally biased region" description="Basic and acidic residues" evidence="1">
    <location>
        <begin position="766"/>
        <end position="775"/>
    </location>
</feature>
<dbReference type="Gene3D" id="1.10.555.10">
    <property type="entry name" value="Rho GTPase activation protein"/>
    <property type="match status" value="1"/>
</dbReference>
<feature type="compositionally biased region" description="Acidic residues" evidence="1">
    <location>
        <begin position="1167"/>
        <end position="1179"/>
    </location>
</feature>
<feature type="compositionally biased region" description="Polar residues" evidence="1">
    <location>
        <begin position="1528"/>
        <end position="1538"/>
    </location>
</feature>
<evidence type="ECO:0000256" key="1">
    <source>
        <dbReference type="SAM" id="MobiDB-lite"/>
    </source>
</evidence>
<dbReference type="InterPro" id="IPR008936">
    <property type="entry name" value="Rho_GTPase_activation_prot"/>
</dbReference>
<feature type="compositionally biased region" description="Polar residues" evidence="1">
    <location>
        <begin position="711"/>
        <end position="720"/>
    </location>
</feature>
<feature type="region of interest" description="Disordered" evidence="1">
    <location>
        <begin position="681"/>
        <end position="720"/>
    </location>
</feature>
<feature type="compositionally biased region" description="Low complexity" evidence="1">
    <location>
        <begin position="1498"/>
        <end position="1515"/>
    </location>
</feature>
<feature type="compositionally biased region" description="Polar residues" evidence="1">
    <location>
        <begin position="493"/>
        <end position="515"/>
    </location>
</feature>
<dbReference type="PANTHER" id="PTHR28093">
    <property type="entry name" value="MORPHOGENESIS-RELATED PROTEIN MSB1"/>
    <property type="match status" value="1"/>
</dbReference>
<feature type="region of interest" description="Disordered" evidence="1">
    <location>
        <begin position="953"/>
        <end position="972"/>
    </location>
</feature>